<dbReference type="VEuPathDB" id="FungiDB:RhiirFUN_022678"/>
<sequence length="198" mass="23731">MDQSNPSHTNSNPLSNDYFMKEQQISYNTFNDSFSVTENDVWVPPYTTTDYEQSIPSAIPSNEHNYPMQSYPTYEPYHEQNTGQIPQNLTQNVHNFHQINHFRFEIPGFEIIVRPNNNLDMQNQLQDYDTTTYWNSSLVQQEFQRHQQQFPQFYQQQFSQFHQQQFPQFQHQQFSQFQNSPDLNNSNELIPITNNINF</sequence>
<dbReference type="VEuPathDB" id="FungiDB:RhiirA1_413371"/>
<gene>
    <name evidence="1" type="ORF">RhiirA4_445194</name>
</gene>
<dbReference type="Proteomes" id="UP000234323">
    <property type="component" value="Unassembled WGS sequence"/>
</dbReference>
<reference evidence="1 2" key="1">
    <citation type="submission" date="2015-10" db="EMBL/GenBank/DDBJ databases">
        <title>Genome analyses suggest a sexual origin of heterokaryosis in a supposedly ancient asexual fungus.</title>
        <authorList>
            <person name="Ropars J."/>
            <person name="Sedzielewska K."/>
            <person name="Noel J."/>
            <person name="Charron P."/>
            <person name="Farinelli L."/>
            <person name="Marton T."/>
            <person name="Kruger M."/>
            <person name="Pelin A."/>
            <person name="Brachmann A."/>
            <person name="Corradi N."/>
        </authorList>
    </citation>
    <scope>NUCLEOTIDE SEQUENCE [LARGE SCALE GENOMIC DNA]</scope>
    <source>
        <strain evidence="1 2">A4</strain>
    </source>
</reference>
<evidence type="ECO:0000313" key="1">
    <source>
        <dbReference type="EMBL" id="PKY48098.1"/>
    </source>
</evidence>
<organism evidence="1 2">
    <name type="scientific">Rhizophagus irregularis</name>
    <dbReference type="NCBI Taxonomy" id="588596"/>
    <lineage>
        <taxon>Eukaryota</taxon>
        <taxon>Fungi</taxon>
        <taxon>Fungi incertae sedis</taxon>
        <taxon>Mucoromycota</taxon>
        <taxon>Glomeromycotina</taxon>
        <taxon>Glomeromycetes</taxon>
        <taxon>Glomerales</taxon>
        <taxon>Glomeraceae</taxon>
        <taxon>Rhizophagus</taxon>
    </lineage>
</organism>
<dbReference type="EMBL" id="LLXI01000602">
    <property type="protein sequence ID" value="PKY48098.1"/>
    <property type="molecule type" value="Genomic_DNA"/>
</dbReference>
<protein>
    <submittedName>
        <fullName evidence="1">Uncharacterized protein</fullName>
    </submittedName>
</protein>
<name>A0A2I1GN72_9GLOM</name>
<accession>A0A2I1GN72</accession>
<dbReference type="AlphaFoldDB" id="A0A2I1GN72"/>
<dbReference type="VEuPathDB" id="FungiDB:FUN_017365"/>
<comment type="caution">
    <text evidence="1">The sequence shown here is derived from an EMBL/GenBank/DDBJ whole genome shotgun (WGS) entry which is preliminary data.</text>
</comment>
<evidence type="ECO:0000313" key="2">
    <source>
        <dbReference type="Proteomes" id="UP000234323"/>
    </source>
</evidence>
<proteinExistence type="predicted"/>
<keyword evidence="2" id="KW-1185">Reference proteome</keyword>
<dbReference type="OrthoDB" id="2389031at2759"/>